<evidence type="ECO:0000313" key="3">
    <source>
        <dbReference type="Proteomes" id="UP000499080"/>
    </source>
</evidence>
<dbReference type="EMBL" id="BGPR01003606">
    <property type="protein sequence ID" value="GBM90271.1"/>
    <property type="molecule type" value="Genomic_DNA"/>
</dbReference>
<gene>
    <name evidence="2" type="ORF">AVEN_189056_1</name>
</gene>
<evidence type="ECO:0000313" key="2">
    <source>
        <dbReference type="EMBL" id="GBM90271.1"/>
    </source>
</evidence>
<accession>A0A4Y2JIV5</accession>
<comment type="caution">
    <text evidence="2">The sequence shown here is derived from an EMBL/GenBank/DDBJ whole genome shotgun (WGS) entry which is preliminary data.</text>
</comment>
<reference evidence="2 3" key="1">
    <citation type="journal article" date="2019" name="Sci. Rep.">
        <title>Orb-weaving spider Araneus ventricosus genome elucidates the spidroin gene catalogue.</title>
        <authorList>
            <person name="Kono N."/>
            <person name="Nakamura H."/>
            <person name="Ohtoshi R."/>
            <person name="Moran D.A.P."/>
            <person name="Shinohara A."/>
            <person name="Yoshida Y."/>
            <person name="Fujiwara M."/>
            <person name="Mori M."/>
            <person name="Tomita M."/>
            <person name="Arakawa K."/>
        </authorList>
    </citation>
    <scope>NUCLEOTIDE SEQUENCE [LARGE SCALE GENOMIC DNA]</scope>
</reference>
<proteinExistence type="predicted"/>
<protein>
    <submittedName>
        <fullName evidence="2">Uncharacterized protein</fullName>
    </submittedName>
</protein>
<keyword evidence="3" id="KW-1185">Reference proteome</keyword>
<dbReference type="AlphaFoldDB" id="A0A4Y2JIV5"/>
<feature type="signal peptide" evidence="1">
    <location>
        <begin position="1"/>
        <end position="16"/>
    </location>
</feature>
<keyword evidence="1" id="KW-0732">Signal</keyword>
<organism evidence="2 3">
    <name type="scientific">Araneus ventricosus</name>
    <name type="common">Orbweaver spider</name>
    <name type="synonym">Epeira ventricosa</name>
    <dbReference type="NCBI Taxonomy" id="182803"/>
    <lineage>
        <taxon>Eukaryota</taxon>
        <taxon>Metazoa</taxon>
        <taxon>Ecdysozoa</taxon>
        <taxon>Arthropoda</taxon>
        <taxon>Chelicerata</taxon>
        <taxon>Arachnida</taxon>
        <taxon>Araneae</taxon>
        <taxon>Araneomorphae</taxon>
        <taxon>Entelegynae</taxon>
        <taxon>Araneoidea</taxon>
        <taxon>Araneidae</taxon>
        <taxon>Araneus</taxon>
    </lineage>
</organism>
<sequence>MLHLLVLGIGGEMVFASDHRTPRENKLFCNPISCGEGLPFPISEALLGNIRDGGRFRNGRHCLSGLSLVDLRKGELLSAAGVSKNPFFCYFRCLSHFGIQVIENPFGTKCKYKLHPFKTSNLSHHGRESERKVKYFTFPSSRCSCCIFLFWKFKEKCSVFVSGHLNPERKAENKAF</sequence>
<evidence type="ECO:0000256" key="1">
    <source>
        <dbReference type="SAM" id="SignalP"/>
    </source>
</evidence>
<name>A0A4Y2JIV5_ARAVE</name>
<dbReference type="Proteomes" id="UP000499080">
    <property type="component" value="Unassembled WGS sequence"/>
</dbReference>
<feature type="chain" id="PRO_5021215997" evidence="1">
    <location>
        <begin position="17"/>
        <end position="176"/>
    </location>
</feature>